<proteinExistence type="predicted"/>
<organism evidence="6 7">
    <name type="scientific">Klebsiella pneumoniae</name>
    <dbReference type="NCBI Taxonomy" id="573"/>
    <lineage>
        <taxon>Bacteria</taxon>
        <taxon>Pseudomonadati</taxon>
        <taxon>Pseudomonadota</taxon>
        <taxon>Gammaproteobacteria</taxon>
        <taxon>Enterobacterales</taxon>
        <taxon>Enterobacteriaceae</taxon>
        <taxon>Klebsiella/Raoultella group</taxon>
        <taxon>Klebsiella</taxon>
        <taxon>Klebsiella pneumoniae complex</taxon>
    </lineage>
</organism>
<dbReference type="Proteomes" id="UP000254387">
    <property type="component" value="Unassembled WGS sequence"/>
</dbReference>
<keyword evidence="4 6" id="KW-0456">Lyase</keyword>
<sequence length="467" mass="51739">MKISEFLHLALPEEQWLPTISGVLRQFAEEECYVYERQPCWYLGKGCLARLHINADGTQATFIDDAGEQQWAVDSITDCARRFMAHPQVKGRRVYGQVGFNFAAHARGIAFNAGEWPLLTLTVPREELIFEKGNVTVYADSADGGRRLCEWVKEASTTTQNAPLAVDTALNGEAYKQQVARAVAEIRRGEYVKVIVSRAIPLPSRIDMPATLLYGRQANTPVRSFMFRQEGREALGFSPELVMSVTGNKVVTEPLAGTRDRMGNPEHNKAKEAELLHDSKEVLEHILSVKEAIAELEAVCLPGSVVVEDLMSVRQRGSVQHLGSGVSGQLAENKDAWDAFTVLFPSITASGIPKNAALNAIMQIEKTPRELYSGAILLLDDMRFDAALVLRSVFQDSQRCWIQAGAGIIAQSTPERELTETREKLASIAPYLMCRSNCFLTSQPDCPKTIESLFDSSVTLLSSFWIK</sequence>
<dbReference type="Pfam" id="PF00425">
    <property type="entry name" value="Chorismate_bind"/>
    <property type="match status" value="1"/>
</dbReference>
<evidence type="ECO:0000313" key="6">
    <source>
        <dbReference type="EMBL" id="STV05941.1"/>
    </source>
</evidence>
<dbReference type="EC" id="4.1.3.-" evidence="6"/>
<dbReference type="InterPro" id="IPR019999">
    <property type="entry name" value="Anth_synth_I-like"/>
</dbReference>
<dbReference type="SUPFAM" id="SSF56322">
    <property type="entry name" value="ADC synthase"/>
    <property type="match status" value="1"/>
</dbReference>
<dbReference type="AlphaFoldDB" id="A0A378ADE2"/>
<accession>A0A378ADE2</accession>
<keyword evidence="2" id="KW-0479">Metal-binding</keyword>
<evidence type="ECO:0000256" key="4">
    <source>
        <dbReference type="ARBA" id="ARBA00023239"/>
    </source>
</evidence>
<evidence type="ECO:0000256" key="3">
    <source>
        <dbReference type="ARBA" id="ARBA00022842"/>
    </source>
</evidence>
<evidence type="ECO:0000256" key="1">
    <source>
        <dbReference type="ARBA" id="ARBA00001946"/>
    </source>
</evidence>
<protein>
    <submittedName>
        <fullName evidence="6">Salicylate synthetase</fullName>
        <ecNumber evidence="6">4.1.3.-</ecNumber>
    </submittedName>
</protein>
<evidence type="ECO:0000259" key="5">
    <source>
        <dbReference type="Pfam" id="PF00425"/>
    </source>
</evidence>
<comment type="cofactor">
    <cofactor evidence="1">
        <name>Mg(2+)</name>
        <dbReference type="ChEBI" id="CHEBI:18420"/>
    </cofactor>
</comment>
<dbReference type="Gene3D" id="3.60.120.10">
    <property type="entry name" value="Anthranilate synthase"/>
    <property type="match status" value="1"/>
</dbReference>
<feature type="domain" description="Chorismate-utilising enzyme C-terminal" evidence="5">
    <location>
        <begin position="173"/>
        <end position="424"/>
    </location>
</feature>
<dbReference type="GO" id="GO:0000162">
    <property type="term" value="P:L-tryptophan biosynthetic process"/>
    <property type="evidence" value="ECO:0007669"/>
    <property type="project" value="TreeGrafter"/>
</dbReference>
<reference evidence="6 7" key="1">
    <citation type="submission" date="2018-06" db="EMBL/GenBank/DDBJ databases">
        <authorList>
            <consortium name="Pathogen Informatics"/>
            <person name="Doyle S."/>
        </authorList>
    </citation>
    <scope>NUCLEOTIDE SEQUENCE [LARGE SCALE GENOMIC DNA]</scope>
    <source>
        <strain evidence="6 7">NCTC5053</strain>
    </source>
</reference>
<evidence type="ECO:0000313" key="7">
    <source>
        <dbReference type="Proteomes" id="UP000254387"/>
    </source>
</evidence>
<keyword evidence="3" id="KW-0460">Magnesium</keyword>
<dbReference type="GO" id="GO:0046872">
    <property type="term" value="F:metal ion binding"/>
    <property type="evidence" value="ECO:0007669"/>
    <property type="project" value="UniProtKB-KW"/>
</dbReference>
<dbReference type="InterPro" id="IPR005801">
    <property type="entry name" value="ADC_synthase"/>
</dbReference>
<name>A0A378ADE2_KLEPN</name>
<dbReference type="NCBIfam" id="TIGR03494">
    <property type="entry name" value="salicyl_syn"/>
    <property type="match status" value="1"/>
</dbReference>
<gene>
    <name evidence="6" type="primary">mbtI</name>
    <name evidence="6" type="ORF">NCTC5053_01850</name>
</gene>
<dbReference type="GO" id="GO:0008909">
    <property type="term" value="F:isochorismate synthase activity"/>
    <property type="evidence" value="ECO:0007669"/>
    <property type="project" value="InterPro"/>
</dbReference>
<dbReference type="InterPro" id="IPR019996">
    <property type="entry name" value="Salicylate_synthase"/>
</dbReference>
<dbReference type="InterPro" id="IPR015890">
    <property type="entry name" value="Chorismate_C"/>
</dbReference>
<dbReference type="PANTHER" id="PTHR11236">
    <property type="entry name" value="AMINOBENZOATE/ANTHRANILATE SYNTHASE"/>
    <property type="match status" value="1"/>
</dbReference>
<dbReference type="GO" id="GO:0016833">
    <property type="term" value="F:oxo-acid-lyase activity"/>
    <property type="evidence" value="ECO:0007669"/>
    <property type="project" value="InterPro"/>
</dbReference>
<dbReference type="EMBL" id="UGMN01000004">
    <property type="protein sequence ID" value="STV05941.1"/>
    <property type="molecule type" value="Genomic_DNA"/>
</dbReference>
<evidence type="ECO:0000256" key="2">
    <source>
        <dbReference type="ARBA" id="ARBA00022723"/>
    </source>
</evidence>
<dbReference type="PANTHER" id="PTHR11236:SF48">
    <property type="entry name" value="ISOCHORISMATE SYNTHASE MENF"/>
    <property type="match status" value="1"/>
</dbReference>